<reference evidence="1" key="2">
    <citation type="submission" date="2022-01" db="EMBL/GenBank/DDBJ databases">
        <authorList>
            <person name="Yamashiro T."/>
            <person name="Shiraishi A."/>
            <person name="Satake H."/>
            <person name="Nakayama K."/>
        </authorList>
    </citation>
    <scope>NUCLEOTIDE SEQUENCE</scope>
</reference>
<name>A0ABQ4ZFM6_9ASTR</name>
<organism evidence="1 2">
    <name type="scientific">Tanacetum coccineum</name>
    <dbReference type="NCBI Taxonomy" id="301880"/>
    <lineage>
        <taxon>Eukaryota</taxon>
        <taxon>Viridiplantae</taxon>
        <taxon>Streptophyta</taxon>
        <taxon>Embryophyta</taxon>
        <taxon>Tracheophyta</taxon>
        <taxon>Spermatophyta</taxon>
        <taxon>Magnoliopsida</taxon>
        <taxon>eudicotyledons</taxon>
        <taxon>Gunneridae</taxon>
        <taxon>Pentapetalae</taxon>
        <taxon>asterids</taxon>
        <taxon>campanulids</taxon>
        <taxon>Asterales</taxon>
        <taxon>Asteraceae</taxon>
        <taxon>Asteroideae</taxon>
        <taxon>Anthemideae</taxon>
        <taxon>Anthemidinae</taxon>
        <taxon>Tanacetum</taxon>
    </lineage>
</organism>
<comment type="caution">
    <text evidence="1">The sequence shown here is derived from an EMBL/GenBank/DDBJ whole genome shotgun (WGS) entry which is preliminary data.</text>
</comment>
<proteinExistence type="predicted"/>
<dbReference type="EMBL" id="BQNB010011265">
    <property type="protein sequence ID" value="GJS88331.1"/>
    <property type="molecule type" value="Genomic_DNA"/>
</dbReference>
<reference evidence="1" key="1">
    <citation type="journal article" date="2022" name="Int. J. Mol. Sci.">
        <title>Draft Genome of Tanacetum Coccineum: Genomic Comparison of Closely Related Tanacetum-Family Plants.</title>
        <authorList>
            <person name="Yamashiro T."/>
            <person name="Shiraishi A."/>
            <person name="Nakayama K."/>
            <person name="Satake H."/>
        </authorList>
    </citation>
    <scope>NUCLEOTIDE SEQUENCE</scope>
</reference>
<keyword evidence="2" id="KW-1185">Reference proteome</keyword>
<dbReference type="Proteomes" id="UP001151760">
    <property type="component" value="Unassembled WGS sequence"/>
</dbReference>
<sequence>MNSINNVINAIVKMRIRFHDVSIKTSKKTSIWKICGWSSTSTLDSFERRKSKIVLFLGNNTIQHVSKTSGKMVRCPPSLNTFSRMRFSFLSFPFLHVGLKFFGTNLIWIERDGLTFNGTVYHDTFQFKKSTNVVGSRKIGAIWSLDSSRILNRCKVPLVCKNGLTIVWNFEDLTELESRVRVYEFRLNHKRDTRIAIFHLFCNRDLTIEV</sequence>
<evidence type="ECO:0000313" key="2">
    <source>
        <dbReference type="Proteomes" id="UP001151760"/>
    </source>
</evidence>
<protein>
    <submittedName>
        <fullName evidence="1">Uncharacterized protein</fullName>
    </submittedName>
</protein>
<gene>
    <name evidence="1" type="ORF">Tco_0770967</name>
</gene>
<accession>A0ABQ4ZFM6</accession>
<evidence type="ECO:0000313" key="1">
    <source>
        <dbReference type="EMBL" id="GJS88331.1"/>
    </source>
</evidence>